<sequence>MELVSVVEKIASPSEETLLNNVEKIDEKAKMTVEPGGHGPDGISPRQAKNILMEAMDVAKDRLDGTGLNVRLKMTDKSERFQVEVYNPETKEVLRRFPPDEIIRLAESIDEMAGLIVDRSL</sequence>
<name>A0A1G6A0I6_9BACT</name>
<dbReference type="Pfam" id="PF03646">
    <property type="entry name" value="FlaG"/>
    <property type="match status" value="1"/>
</dbReference>
<protein>
    <submittedName>
        <fullName evidence="1">FlaG protein</fullName>
    </submittedName>
</protein>
<proteinExistence type="predicted"/>
<dbReference type="Proteomes" id="UP000198771">
    <property type="component" value="Unassembled WGS sequence"/>
</dbReference>
<dbReference type="OrthoDB" id="8481134at2"/>
<evidence type="ECO:0000313" key="1">
    <source>
        <dbReference type="EMBL" id="SDB01941.1"/>
    </source>
</evidence>
<dbReference type="STRING" id="617002.SAMN05660653_00044"/>
<dbReference type="AlphaFoldDB" id="A0A1G6A0I6"/>
<dbReference type="Gene3D" id="3.30.160.170">
    <property type="entry name" value="FlaG-like"/>
    <property type="match status" value="1"/>
</dbReference>
<dbReference type="InterPro" id="IPR035924">
    <property type="entry name" value="FlaG-like_sf"/>
</dbReference>
<evidence type="ECO:0000313" key="2">
    <source>
        <dbReference type="Proteomes" id="UP000198771"/>
    </source>
</evidence>
<dbReference type="SUPFAM" id="SSF160214">
    <property type="entry name" value="FlaG-like"/>
    <property type="match status" value="1"/>
</dbReference>
<accession>A0A1G6A0I6</accession>
<dbReference type="RefSeq" id="WP_092116030.1">
    <property type="nucleotide sequence ID" value="NZ_FMXO01000001.1"/>
</dbReference>
<gene>
    <name evidence="1" type="ORF">SAMN05660653_00044</name>
</gene>
<dbReference type="EMBL" id="FMXO01000001">
    <property type="protein sequence ID" value="SDB01941.1"/>
    <property type="molecule type" value="Genomic_DNA"/>
</dbReference>
<reference evidence="1 2" key="1">
    <citation type="submission" date="2016-10" db="EMBL/GenBank/DDBJ databases">
        <authorList>
            <person name="de Groot N.N."/>
        </authorList>
    </citation>
    <scope>NUCLEOTIDE SEQUENCE [LARGE SCALE GENOMIC DNA]</scope>
    <source>
        <strain evidence="1 2">ASO4-2</strain>
    </source>
</reference>
<organism evidence="1 2">
    <name type="scientific">Desulfonatronum thiosulfatophilum</name>
    <dbReference type="NCBI Taxonomy" id="617002"/>
    <lineage>
        <taxon>Bacteria</taxon>
        <taxon>Pseudomonadati</taxon>
        <taxon>Thermodesulfobacteriota</taxon>
        <taxon>Desulfovibrionia</taxon>
        <taxon>Desulfovibrionales</taxon>
        <taxon>Desulfonatronaceae</taxon>
        <taxon>Desulfonatronum</taxon>
    </lineage>
</organism>
<keyword evidence="2" id="KW-1185">Reference proteome</keyword>
<dbReference type="InterPro" id="IPR005186">
    <property type="entry name" value="FlaG"/>
</dbReference>